<dbReference type="Pfam" id="PF00248">
    <property type="entry name" value="Aldo_ket_red"/>
    <property type="match status" value="1"/>
</dbReference>
<dbReference type="PROSITE" id="PS00063">
    <property type="entry name" value="ALDOKETO_REDUCTASE_3"/>
    <property type="match status" value="1"/>
</dbReference>
<dbReference type="InterPro" id="IPR036812">
    <property type="entry name" value="NAD(P)_OxRdtase_dom_sf"/>
</dbReference>
<dbReference type="InterPro" id="IPR023210">
    <property type="entry name" value="NADP_OxRdtase_dom"/>
</dbReference>
<dbReference type="PANTHER" id="PTHR43827">
    <property type="entry name" value="2,5-DIKETO-D-GLUCONIC ACID REDUCTASE"/>
    <property type="match status" value="1"/>
</dbReference>
<comment type="similarity">
    <text evidence="1">Belongs to the aldo/keto reductase family.</text>
</comment>
<dbReference type="FunFam" id="3.20.20.100:FF:000015">
    <property type="entry name" value="Oxidoreductase, aldo/keto reductase family"/>
    <property type="match status" value="1"/>
</dbReference>
<proteinExistence type="inferred from homology"/>
<dbReference type="PRINTS" id="PR00069">
    <property type="entry name" value="ALDKETRDTASE"/>
</dbReference>
<sequence length="278" mass="31717">MGAKSITLNNGLQMPEIGYGVFRVEEGKDLEKAVETAIRIGYRSIDTAAIYQNEKSVGKGVQNAIDAGIVTREELFITSKVWNDGLSYDETIQAYNDTLERLGLEYLDLYLIHWPGQNKYMEPWKALEALYKEGRIKSIGVSNFQVSHLEHLLETAEVKPVINQIEFHPKLVQEDVRAFCEKHDIQVEAWSPLMNAELLNHETVNEIAESLGKSAAQVILRWDLQHGVVTIPKSMTESRIKENIDIYDFKLTEEQVKTLDALDEHKRIGPDPDQFDFK</sequence>
<dbReference type="InterPro" id="IPR018170">
    <property type="entry name" value="Aldo/ket_reductase_CS"/>
</dbReference>
<evidence type="ECO:0000259" key="7">
    <source>
        <dbReference type="Pfam" id="PF00248"/>
    </source>
</evidence>
<comment type="caution">
    <text evidence="8">The sequence shown here is derived from an EMBL/GenBank/DDBJ whole genome shotgun (WGS) entry which is preliminary data.</text>
</comment>
<evidence type="ECO:0000313" key="9">
    <source>
        <dbReference type="Proteomes" id="UP000322997"/>
    </source>
</evidence>
<keyword evidence="3" id="KW-0560">Oxidoreductase</keyword>
<evidence type="ECO:0000256" key="1">
    <source>
        <dbReference type="ARBA" id="ARBA00007905"/>
    </source>
</evidence>
<reference evidence="8 9" key="1">
    <citation type="submission" date="2019-08" db="EMBL/GenBank/DDBJ databases">
        <title>Bacillus genomes from the desert of Cuatro Cienegas, Coahuila.</title>
        <authorList>
            <person name="Olmedo-Alvarez G."/>
        </authorList>
    </citation>
    <scope>NUCLEOTIDE SEQUENCE [LARGE SCALE GENOMIC DNA]</scope>
    <source>
        <strain evidence="8 9">CH108_3D</strain>
    </source>
</reference>
<dbReference type="AlphaFoldDB" id="A0A5D4RUY6"/>
<dbReference type="EMBL" id="VTEQ01000002">
    <property type="protein sequence ID" value="TYS55107.1"/>
    <property type="molecule type" value="Genomic_DNA"/>
</dbReference>
<dbReference type="SUPFAM" id="SSF51430">
    <property type="entry name" value="NAD(P)-linked oxidoreductase"/>
    <property type="match status" value="1"/>
</dbReference>
<gene>
    <name evidence="8" type="ORF">FZC83_09170</name>
</gene>
<dbReference type="RefSeq" id="WP_148985151.1">
    <property type="nucleotide sequence ID" value="NZ_JBNILK010000003.1"/>
</dbReference>
<name>A0A5D4RUY6_9BACI</name>
<accession>A0A5D4RUY6</accession>
<dbReference type="Proteomes" id="UP000322997">
    <property type="component" value="Unassembled WGS sequence"/>
</dbReference>
<feature type="site" description="Lowers pKa of active site Tyr" evidence="6">
    <location>
        <position position="80"/>
    </location>
</feature>
<evidence type="ECO:0000256" key="5">
    <source>
        <dbReference type="PIRSR" id="PIRSR000097-2"/>
    </source>
</evidence>
<dbReference type="PROSITE" id="PS00062">
    <property type="entry name" value="ALDOKETO_REDUCTASE_2"/>
    <property type="match status" value="1"/>
</dbReference>
<evidence type="ECO:0000256" key="4">
    <source>
        <dbReference type="PIRSR" id="PIRSR000097-1"/>
    </source>
</evidence>
<organism evidence="8 9">
    <name type="scientific">Rossellomorea marisflavi</name>
    <dbReference type="NCBI Taxonomy" id="189381"/>
    <lineage>
        <taxon>Bacteria</taxon>
        <taxon>Bacillati</taxon>
        <taxon>Bacillota</taxon>
        <taxon>Bacilli</taxon>
        <taxon>Bacillales</taxon>
        <taxon>Bacillaceae</taxon>
        <taxon>Rossellomorea</taxon>
    </lineage>
</organism>
<evidence type="ECO:0000313" key="8">
    <source>
        <dbReference type="EMBL" id="TYS55107.1"/>
    </source>
</evidence>
<dbReference type="PANTHER" id="PTHR43827:SF3">
    <property type="entry name" value="NADP-DEPENDENT OXIDOREDUCTASE DOMAIN-CONTAINING PROTEIN"/>
    <property type="match status" value="1"/>
</dbReference>
<feature type="binding site" evidence="5">
    <location>
        <position position="113"/>
    </location>
    <ligand>
        <name>substrate</name>
    </ligand>
</feature>
<dbReference type="PROSITE" id="PS00798">
    <property type="entry name" value="ALDOKETO_REDUCTASE_1"/>
    <property type="match status" value="1"/>
</dbReference>
<keyword evidence="2" id="KW-0521">NADP</keyword>
<feature type="domain" description="NADP-dependent oxidoreductase" evidence="7">
    <location>
        <begin position="17"/>
        <end position="264"/>
    </location>
</feature>
<protein>
    <submittedName>
        <fullName evidence="8">Aldo/keto reductase</fullName>
    </submittedName>
</protein>
<evidence type="ECO:0000256" key="6">
    <source>
        <dbReference type="PIRSR" id="PIRSR000097-3"/>
    </source>
</evidence>
<feature type="active site" description="Proton donor" evidence="4">
    <location>
        <position position="51"/>
    </location>
</feature>
<dbReference type="Gene3D" id="3.20.20.100">
    <property type="entry name" value="NADP-dependent oxidoreductase domain"/>
    <property type="match status" value="1"/>
</dbReference>
<dbReference type="GO" id="GO:0016616">
    <property type="term" value="F:oxidoreductase activity, acting on the CH-OH group of donors, NAD or NADP as acceptor"/>
    <property type="evidence" value="ECO:0007669"/>
    <property type="project" value="UniProtKB-ARBA"/>
</dbReference>
<evidence type="ECO:0000256" key="3">
    <source>
        <dbReference type="ARBA" id="ARBA00023002"/>
    </source>
</evidence>
<dbReference type="InterPro" id="IPR020471">
    <property type="entry name" value="AKR"/>
</dbReference>
<evidence type="ECO:0000256" key="2">
    <source>
        <dbReference type="ARBA" id="ARBA00022857"/>
    </source>
</evidence>
<dbReference type="PIRSF" id="PIRSF000097">
    <property type="entry name" value="AKR"/>
    <property type="match status" value="1"/>
</dbReference>